<keyword evidence="3" id="KW-1185">Reference proteome</keyword>
<keyword evidence="1" id="KW-0812">Transmembrane</keyword>
<dbReference type="AlphaFoldDB" id="A0A3N1D0Z8"/>
<protein>
    <submittedName>
        <fullName evidence="2">Uncharacterized protein</fullName>
    </submittedName>
</protein>
<feature type="transmembrane region" description="Helical" evidence="1">
    <location>
        <begin position="12"/>
        <end position="37"/>
    </location>
</feature>
<evidence type="ECO:0000313" key="2">
    <source>
        <dbReference type="EMBL" id="ROO87203.1"/>
    </source>
</evidence>
<dbReference type="RefSeq" id="WP_170201533.1">
    <property type="nucleotide sequence ID" value="NZ_RJKE01000001.1"/>
</dbReference>
<accession>A0A3N1D0Z8</accession>
<organism evidence="2 3">
    <name type="scientific">Actinocorallia herbida</name>
    <dbReference type="NCBI Taxonomy" id="58109"/>
    <lineage>
        <taxon>Bacteria</taxon>
        <taxon>Bacillati</taxon>
        <taxon>Actinomycetota</taxon>
        <taxon>Actinomycetes</taxon>
        <taxon>Streptosporangiales</taxon>
        <taxon>Thermomonosporaceae</taxon>
        <taxon>Actinocorallia</taxon>
    </lineage>
</organism>
<dbReference type="EMBL" id="RJKE01000001">
    <property type="protein sequence ID" value="ROO87203.1"/>
    <property type="molecule type" value="Genomic_DNA"/>
</dbReference>
<dbReference type="Proteomes" id="UP000272400">
    <property type="component" value="Unassembled WGS sequence"/>
</dbReference>
<reference evidence="2 3" key="1">
    <citation type="submission" date="2018-11" db="EMBL/GenBank/DDBJ databases">
        <title>Sequencing the genomes of 1000 actinobacteria strains.</title>
        <authorList>
            <person name="Klenk H.-P."/>
        </authorList>
    </citation>
    <scope>NUCLEOTIDE SEQUENCE [LARGE SCALE GENOMIC DNA]</scope>
    <source>
        <strain evidence="2 3">DSM 44254</strain>
    </source>
</reference>
<evidence type="ECO:0000313" key="3">
    <source>
        <dbReference type="Proteomes" id="UP000272400"/>
    </source>
</evidence>
<sequence length="45" mass="4541">MPVLAVNPLDAHAMVASFGAGGVGAILMVLSAAPVALELRRARRA</sequence>
<name>A0A3N1D0Z8_9ACTN</name>
<gene>
    <name evidence="2" type="ORF">EDD29_4797</name>
</gene>
<evidence type="ECO:0000256" key="1">
    <source>
        <dbReference type="SAM" id="Phobius"/>
    </source>
</evidence>
<comment type="caution">
    <text evidence="2">The sequence shown here is derived from an EMBL/GenBank/DDBJ whole genome shotgun (WGS) entry which is preliminary data.</text>
</comment>
<keyword evidence="1" id="KW-1133">Transmembrane helix</keyword>
<proteinExistence type="predicted"/>
<keyword evidence="1" id="KW-0472">Membrane</keyword>